<dbReference type="Pfam" id="PF01609">
    <property type="entry name" value="DDE_Tnp_1"/>
    <property type="match status" value="1"/>
</dbReference>
<sequence length="134" mass="15174">MLTLLTATVVLGPKEVIAGVPFRRPARRSDPTLPRSIQICVICDQLPGFKPQWLLTSMLDAERDSAAEITELYHQRWELETGFDELHTHPLERLEALRSQTPDRIQQELFALAVGYNLVRLEMARVAGLLEVSP</sequence>
<organism evidence="2 3">
    <name type="scientific">Deinococcus oregonensis</name>
    <dbReference type="NCBI Taxonomy" id="1805970"/>
    <lineage>
        <taxon>Bacteria</taxon>
        <taxon>Thermotogati</taxon>
        <taxon>Deinococcota</taxon>
        <taxon>Deinococci</taxon>
        <taxon>Deinococcales</taxon>
        <taxon>Deinococcaceae</taxon>
        <taxon>Deinococcus</taxon>
    </lineage>
</organism>
<proteinExistence type="predicted"/>
<evidence type="ECO:0000313" key="2">
    <source>
        <dbReference type="EMBL" id="MFB9993884.1"/>
    </source>
</evidence>
<gene>
    <name evidence="2" type="ORF">ACFFLM_18170</name>
</gene>
<accession>A0ABV6B292</accession>
<dbReference type="InterPro" id="IPR012337">
    <property type="entry name" value="RNaseH-like_sf"/>
</dbReference>
<dbReference type="Proteomes" id="UP001589733">
    <property type="component" value="Unassembled WGS sequence"/>
</dbReference>
<dbReference type="InterPro" id="IPR002559">
    <property type="entry name" value="Transposase_11"/>
</dbReference>
<reference evidence="2 3" key="1">
    <citation type="submission" date="2024-09" db="EMBL/GenBank/DDBJ databases">
        <authorList>
            <person name="Sun Q."/>
            <person name="Mori K."/>
        </authorList>
    </citation>
    <scope>NUCLEOTIDE SEQUENCE [LARGE SCALE GENOMIC DNA]</scope>
    <source>
        <strain evidence="2 3">JCM 13503</strain>
    </source>
</reference>
<keyword evidence="3" id="KW-1185">Reference proteome</keyword>
<feature type="domain" description="Transposase IS4-like" evidence="1">
    <location>
        <begin position="26"/>
        <end position="118"/>
    </location>
</feature>
<evidence type="ECO:0000259" key="1">
    <source>
        <dbReference type="Pfam" id="PF01609"/>
    </source>
</evidence>
<evidence type="ECO:0000313" key="3">
    <source>
        <dbReference type="Proteomes" id="UP001589733"/>
    </source>
</evidence>
<dbReference type="RefSeq" id="WP_380013595.1">
    <property type="nucleotide sequence ID" value="NZ_JBHLYR010000058.1"/>
</dbReference>
<protein>
    <submittedName>
        <fullName evidence="2">Transposase</fullName>
    </submittedName>
</protein>
<comment type="caution">
    <text evidence="2">The sequence shown here is derived from an EMBL/GenBank/DDBJ whole genome shotgun (WGS) entry which is preliminary data.</text>
</comment>
<dbReference type="EMBL" id="JBHLYR010000058">
    <property type="protein sequence ID" value="MFB9993884.1"/>
    <property type="molecule type" value="Genomic_DNA"/>
</dbReference>
<name>A0ABV6B292_9DEIO</name>
<dbReference type="SUPFAM" id="SSF53098">
    <property type="entry name" value="Ribonuclease H-like"/>
    <property type="match status" value="1"/>
</dbReference>